<protein>
    <submittedName>
        <fullName evidence="1">Uncharacterized protein</fullName>
    </submittedName>
</protein>
<name>A0A0C9TUK7_PAXIN</name>
<gene>
    <name evidence="1" type="ORF">PAXINDRAFT_16102</name>
</gene>
<proteinExistence type="predicted"/>
<dbReference type="Proteomes" id="UP000053647">
    <property type="component" value="Unassembled WGS sequence"/>
</dbReference>
<reference evidence="1 2" key="1">
    <citation type="submission" date="2014-06" db="EMBL/GenBank/DDBJ databases">
        <authorList>
            <consortium name="DOE Joint Genome Institute"/>
            <person name="Kuo A."/>
            <person name="Kohler A."/>
            <person name="Nagy L.G."/>
            <person name="Floudas D."/>
            <person name="Copeland A."/>
            <person name="Barry K.W."/>
            <person name="Cichocki N."/>
            <person name="Veneault-Fourrey C."/>
            <person name="LaButti K."/>
            <person name="Lindquist E.A."/>
            <person name="Lipzen A."/>
            <person name="Lundell T."/>
            <person name="Morin E."/>
            <person name="Murat C."/>
            <person name="Sun H."/>
            <person name="Tunlid A."/>
            <person name="Henrissat B."/>
            <person name="Grigoriev I.V."/>
            <person name="Hibbett D.S."/>
            <person name="Martin F."/>
            <person name="Nordberg H.P."/>
            <person name="Cantor M.N."/>
            <person name="Hua S.X."/>
        </authorList>
    </citation>
    <scope>NUCLEOTIDE SEQUENCE [LARGE SCALE GENOMIC DNA]</scope>
    <source>
        <strain evidence="1 2">ATCC 200175</strain>
    </source>
</reference>
<reference evidence="2" key="2">
    <citation type="submission" date="2015-01" db="EMBL/GenBank/DDBJ databases">
        <title>Evolutionary Origins and Diversification of the Mycorrhizal Mutualists.</title>
        <authorList>
            <consortium name="DOE Joint Genome Institute"/>
            <consortium name="Mycorrhizal Genomics Consortium"/>
            <person name="Kohler A."/>
            <person name="Kuo A."/>
            <person name="Nagy L.G."/>
            <person name="Floudas D."/>
            <person name="Copeland A."/>
            <person name="Barry K.W."/>
            <person name="Cichocki N."/>
            <person name="Veneault-Fourrey C."/>
            <person name="LaButti K."/>
            <person name="Lindquist E.A."/>
            <person name="Lipzen A."/>
            <person name="Lundell T."/>
            <person name="Morin E."/>
            <person name="Murat C."/>
            <person name="Riley R."/>
            <person name="Ohm R."/>
            <person name="Sun H."/>
            <person name="Tunlid A."/>
            <person name="Henrissat B."/>
            <person name="Grigoriev I.V."/>
            <person name="Hibbett D.S."/>
            <person name="Martin F."/>
        </authorList>
    </citation>
    <scope>NUCLEOTIDE SEQUENCE [LARGE SCALE GENOMIC DNA]</scope>
    <source>
        <strain evidence="2">ATCC 200175</strain>
    </source>
</reference>
<dbReference type="HOGENOM" id="CLU_1448151_0_0_1"/>
<keyword evidence="2" id="KW-1185">Reference proteome</keyword>
<dbReference type="AlphaFoldDB" id="A0A0C9TUK7"/>
<dbReference type="EMBL" id="KN819391">
    <property type="protein sequence ID" value="KIJ10941.1"/>
    <property type="molecule type" value="Genomic_DNA"/>
</dbReference>
<dbReference type="OrthoDB" id="10413177at2759"/>
<evidence type="ECO:0000313" key="2">
    <source>
        <dbReference type="Proteomes" id="UP000053647"/>
    </source>
</evidence>
<evidence type="ECO:0000313" key="1">
    <source>
        <dbReference type="EMBL" id="KIJ10941.1"/>
    </source>
</evidence>
<sequence>MALAQDPEDLDMFLARLDSGSTTSDVVSNTGDNQAEPQIVEDHVWVVTYNLFQQRAATYGQDLPGHPPSFPLQFQHFYHWQQLHPYLQPPQQSYSAPANIVVNLPSTGPFPQQYFQQQSWSHPPVNPAADNAVANLPPASPFCGLQQYFQPLQQLYPPVYHPVDNVVADLPPTSPFPGPQQHFQLSK</sequence>
<accession>A0A0C9TUK7</accession>
<organism evidence="1 2">
    <name type="scientific">Paxillus involutus ATCC 200175</name>
    <dbReference type="NCBI Taxonomy" id="664439"/>
    <lineage>
        <taxon>Eukaryota</taxon>
        <taxon>Fungi</taxon>
        <taxon>Dikarya</taxon>
        <taxon>Basidiomycota</taxon>
        <taxon>Agaricomycotina</taxon>
        <taxon>Agaricomycetes</taxon>
        <taxon>Agaricomycetidae</taxon>
        <taxon>Boletales</taxon>
        <taxon>Paxilineae</taxon>
        <taxon>Paxillaceae</taxon>
        <taxon>Paxillus</taxon>
    </lineage>
</organism>